<dbReference type="RefSeq" id="WP_242283267.1">
    <property type="nucleotide sequence ID" value="NZ_JAKKSL010000001.1"/>
</dbReference>
<keyword evidence="2" id="KW-1185">Reference proteome</keyword>
<proteinExistence type="predicted"/>
<dbReference type="EMBL" id="JAKKSL010000001">
    <property type="protein sequence ID" value="MCI2282503.1"/>
    <property type="molecule type" value="Genomic_DNA"/>
</dbReference>
<evidence type="ECO:0000313" key="2">
    <source>
        <dbReference type="Proteomes" id="UP001139646"/>
    </source>
</evidence>
<reference evidence="1" key="1">
    <citation type="submission" date="2022-01" db="EMBL/GenBank/DDBJ databases">
        <title>Colwellia maritima, isolated from seawater.</title>
        <authorList>
            <person name="Kristyanto S."/>
            <person name="Jung J."/>
            <person name="Jeon C.O."/>
        </authorList>
    </citation>
    <scope>NUCLEOTIDE SEQUENCE</scope>
    <source>
        <strain evidence="1">MSW7</strain>
    </source>
</reference>
<dbReference type="Proteomes" id="UP001139646">
    <property type="component" value="Unassembled WGS sequence"/>
</dbReference>
<protein>
    <submittedName>
        <fullName evidence="1">Uncharacterized protein</fullName>
    </submittedName>
</protein>
<evidence type="ECO:0000313" key="1">
    <source>
        <dbReference type="EMBL" id="MCI2282503.1"/>
    </source>
</evidence>
<accession>A0ABS9WX44</accession>
<gene>
    <name evidence="1" type="ORF">L3081_02680</name>
</gene>
<name>A0ABS9WX44_9GAMM</name>
<organism evidence="1 2">
    <name type="scientific">Colwellia maritima</name>
    <dbReference type="NCBI Taxonomy" id="2912588"/>
    <lineage>
        <taxon>Bacteria</taxon>
        <taxon>Pseudomonadati</taxon>
        <taxon>Pseudomonadota</taxon>
        <taxon>Gammaproteobacteria</taxon>
        <taxon>Alteromonadales</taxon>
        <taxon>Colwelliaceae</taxon>
        <taxon>Colwellia</taxon>
    </lineage>
</organism>
<sequence>MSSQDELVSFYWARLAFGVTFAAGLVAYFVSFFVGEHEPQSEQVNAY</sequence>
<comment type="caution">
    <text evidence="1">The sequence shown here is derived from an EMBL/GenBank/DDBJ whole genome shotgun (WGS) entry which is preliminary data.</text>
</comment>